<proteinExistence type="predicted"/>
<dbReference type="Proteomes" id="UP000075230">
    <property type="component" value="Unassembled WGS sequence"/>
</dbReference>
<feature type="compositionally biased region" description="Polar residues" evidence="1">
    <location>
        <begin position="86"/>
        <end position="103"/>
    </location>
</feature>
<gene>
    <name evidence="2" type="ORF">RIB2604_04500160</name>
</gene>
<protein>
    <submittedName>
        <fullName evidence="2">Pre-mRNA splicing factor</fullName>
    </submittedName>
</protein>
<feature type="region of interest" description="Disordered" evidence="1">
    <location>
        <begin position="1"/>
        <end position="56"/>
    </location>
</feature>
<feature type="compositionally biased region" description="Polar residues" evidence="1">
    <location>
        <begin position="33"/>
        <end position="45"/>
    </location>
</feature>
<comment type="caution">
    <text evidence="2">The sequence shown here is derived from an EMBL/GenBank/DDBJ whole genome shotgun (WGS) entry which is preliminary data.</text>
</comment>
<evidence type="ECO:0000313" key="2">
    <source>
        <dbReference type="EMBL" id="GAT31420.1"/>
    </source>
</evidence>
<name>A0A146G0M7_ASPKA</name>
<evidence type="ECO:0000313" key="3">
    <source>
        <dbReference type="Proteomes" id="UP000075230"/>
    </source>
</evidence>
<organism evidence="2 3">
    <name type="scientific">Aspergillus kawachii</name>
    <name type="common">White koji mold</name>
    <name type="synonym">Aspergillus awamori var. kawachi</name>
    <dbReference type="NCBI Taxonomy" id="1069201"/>
    <lineage>
        <taxon>Eukaryota</taxon>
        <taxon>Fungi</taxon>
        <taxon>Dikarya</taxon>
        <taxon>Ascomycota</taxon>
        <taxon>Pezizomycotina</taxon>
        <taxon>Eurotiomycetes</taxon>
        <taxon>Eurotiomycetidae</taxon>
        <taxon>Eurotiales</taxon>
        <taxon>Aspergillaceae</taxon>
        <taxon>Aspergillus</taxon>
        <taxon>Aspergillus subgen. Circumdati</taxon>
    </lineage>
</organism>
<dbReference type="EMBL" id="BCWF01000044">
    <property type="protein sequence ID" value="GAT31420.1"/>
    <property type="molecule type" value="Genomic_DNA"/>
</dbReference>
<sequence>MVSPAEQSNSGYLNETPGISKILPEGEERENKTTPFFNDSPQQPGRQAVSRAASPDLMSWCSDELRAVKKEKAMRSDLSIGAHHPGTSSGNPLGPVSSWQPYSRVSRWEK</sequence>
<dbReference type="AlphaFoldDB" id="A0A146G0M7"/>
<reference evidence="3" key="2">
    <citation type="submission" date="2016-02" db="EMBL/GenBank/DDBJ databases">
        <title>Genome sequencing of Aspergillus luchuensis NBRC 4314.</title>
        <authorList>
            <person name="Yamada O."/>
        </authorList>
    </citation>
    <scope>NUCLEOTIDE SEQUENCE [LARGE SCALE GENOMIC DNA]</scope>
    <source>
        <strain evidence="3">RIB 2604</strain>
    </source>
</reference>
<evidence type="ECO:0000256" key="1">
    <source>
        <dbReference type="SAM" id="MobiDB-lite"/>
    </source>
</evidence>
<reference evidence="2 3" key="1">
    <citation type="journal article" date="2016" name="DNA Res.">
        <title>Genome sequence of Aspergillus luchuensis NBRC 4314.</title>
        <authorList>
            <person name="Yamada O."/>
            <person name="Machida M."/>
            <person name="Hosoyama A."/>
            <person name="Goto M."/>
            <person name="Takahashi T."/>
            <person name="Futagami T."/>
            <person name="Yamagata Y."/>
            <person name="Takeuchi M."/>
            <person name="Kobayashi T."/>
            <person name="Koike H."/>
            <person name="Abe K."/>
            <person name="Asai K."/>
            <person name="Arita M."/>
            <person name="Fujita N."/>
            <person name="Fukuda K."/>
            <person name="Higa K."/>
            <person name="Horikawa H."/>
            <person name="Ishikawa T."/>
            <person name="Jinno K."/>
            <person name="Kato Y."/>
            <person name="Kirimura K."/>
            <person name="Mizutani O."/>
            <person name="Nakasone K."/>
            <person name="Sano M."/>
            <person name="Shiraishi Y."/>
            <person name="Tsukahara M."/>
            <person name="Gomi K."/>
        </authorList>
    </citation>
    <scope>NUCLEOTIDE SEQUENCE [LARGE SCALE GENOMIC DNA]</scope>
    <source>
        <strain evidence="2 3">RIB 2604</strain>
    </source>
</reference>
<accession>A0A146G0M7</accession>
<feature type="region of interest" description="Disordered" evidence="1">
    <location>
        <begin position="75"/>
        <end position="110"/>
    </location>
</feature>
<feature type="compositionally biased region" description="Polar residues" evidence="1">
    <location>
        <begin position="1"/>
        <end position="13"/>
    </location>
</feature>